<protein>
    <submittedName>
        <fullName evidence="1">Uncharacterized protein</fullName>
    </submittedName>
</protein>
<reference evidence="1 2" key="1">
    <citation type="submission" date="2019-12" db="EMBL/GenBank/DDBJ databases">
        <authorList>
            <person name="Alioto T."/>
            <person name="Alioto T."/>
            <person name="Gomez Garrido J."/>
        </authorList>
    </citation>
    <scope>NUCLEOTIDE SEQUENCE [LARGE SCALE GENOMIC DNA]</scope>
</reference>
<accession>A0A8S0RCI4</accession>
<dbReference type="Gramene" id="OE9A065479T1">
    <property type="protein sequence ID" value="OE9A065479C1"/>
    <property type="gene ID" value="OE9A065479"/>
</dbReference>
<dbReference type="Proteomes" id="UP000594638">
    <property type="component" value="Unassembled WGS sequence"/>
</dbReference>
<sequence>RSSHRAKNAHKTLGTVAIISAREISRQKGPVLRNSINLQRAQPLATRAINTRPQEESARTP</sequence>
<comment type="caution">
    <text evidence="1">The sequence shown here is derived from an EMBL/GenBank/DDBJ whole genome shotgun (WGS) entry which is preliminary data.</text>
</comment>
<proteinExistence type="predicted"/>
<evidence type="ECO:0000313" key="2">
    <source>
        <dbReference type="Proteomes" id="UP000594638"/>
    </source>
</evidence>
<dbReference type="EMBL" id="CACTIH010002689">
    <property type="protein sequence ID" value="CAA2976984.1"/>
    <property type="molecule type" value="Genomic_DNA"/>
</dbReference>
<evidence type="ECO:0000313" key="1">
    <source>
        <dbReference type="EMBL" id="CAA2976984.1"/>
    </source>
</evidence>
<feature type="non-terminal residue" evidence="1">
    <location>
        <position position="1"/>
    </location>
</feature>
<keyword evidence="2" id="KW-1185">Reference proteome</keyword>
<name>A0A8S0RCI4_OLEEU</name>
<gene>
    <name evidence="1" type="ORF">OLEA9_A065479</name>
</gene>
<organism evidence="1 2">
    <name type="scientific">Olea europaea subsp. europaea</name>
    <dbReference type="NCBI Taxonomy" id="158383"/>
    <lineage>
        <taxon>Eukaryota</taxon>
        <taxon>Viridiplantae</taxon>
        <taxon>Streptophyta</taxon>
        <taxon>Embryophyta</taxon>
        <taxon>Tracheophyta</taxon>
        <taxon>Spermatophyta</taxon>
        <taxon>Magnoliopsida</taxon>
        <taxon>eudicotyledons</taxon>
        <taxon>Gunneridae</taxon>
        <taxon>Pentapetalae</taxon>
        <taxon>asterids</taxon>
        <taxon>lamiids</taxon>
        <taxon>Lamiales</taxon>
        <taxon>Oleaceae</taxon>
        <taxon>Oleeae</taxon>
        <taxon>Olea</taxon>
    </lineage>
</organism>
<dbReference type="AlphaFoldDB" id="A0A8S0RCI4"/>